<feature type="region of interest" description="Disordered" evidence="2">
    <location>
        <begin position="75"/>
        <end position="113"/>
    </location>
</feature>
<dbReference type="PANTHER" id="PTHR45786">
    <property type="entry name" value="DNA BINDING PROTEIN-LIKE"/>
    <property type="match status" value="1"/>
</dbReference>
<accession>A0A164L4B9</accession>
<feature type="coiled-coil region" evidence="1">
    <location>
        <begin position="166"/>
        <end position="216"/>
    </location>
</feature>
<evidence type="ECO:0000313" key="3">
    <source>
        <dbReference type="EMBL" id="KZS03783.1"/>
    </source>
</evidence>
<dbReference type="STRING" id="35525.A0A164L4B9"/>
<dbReference type="EMBL" id="LRGB01003206">
    <property type="protein sequence ID" value="KZS03783.1"/>
    <property type="molecule type" value="Genomic_DNA"/>
</dbReference>
<name>A0A164L4B9_9CRUS</name>
<reference evidence="3 4" key="1">
    <citation type="submission" date="2016-03" db="EMBL/GenBank/DDBJ databases">
        <title>EvidentialGene: Evidence-directed Construction of Genes on Genomes.</title>
        <authorList>
            <person name="Gilbert D.G."/>
            <person name="Choi J.-H."/>
            <person name="Mockaitis K."/>
            <person name="Colbourne J."/>
            <person name="Pfrender M."/>
        </authorList>
    </citation>
    <scope>NUCLEOTIDE SEQUENCE [LARGE SCALE GENOMIC DNA]</scope>
    <source>
        <strain evidence="3 4">Xinb3</strain>
        <tissue evidence="3">Complete organism</tissue>
    </source>
</reference>
<evidence type="ECO:0000256" key="2">
    <source>
        <dbReference type="SAM" id="MobiDB-lite"/>
    </source>
</evidence>
<evidence type="ECO:0000256" key="1">
    <source>
        <dbReference type="SAM" id="Coils"/>
    </source>
</evidence>
<comment type="caution">
    <text evidence="3">The sequence shown here is derived from an EMBL/GenBank/DDBJ whole genome shotgun (WGS) entry which is preliminary data.</text>
</comment>
<keyword evidence="1" id="KW-0175">Coiled coil</keyword>
<keyword evidence="4" id="KW-1185">Reference proteome</keyword>
<dbReference type="PANTHER" id="PTHR45786:SF74">
    <property type="entry name" value="ATP-DEPENDENT DNA HELICASE"/>
    <property type="match status" value="1"/>
</dbReference>
<dbReference type="AlphaFoldDB" id="A0A164L4B9"/>
<feature type="compositionally biased region" description="Basic and acidic residues" evidence="2">
    <location>
        <begin position="75"/>
        <end position="93"/>
    </location>
</feature>
<protein>
    <submittedName>
        <fullName evidence="3">Uncharacterized protein</fullName>
    </submittedName>
</protein>
<gene>
    <name evidence="3" type="ORF">APZ42_033406</name>
</gene>
<feature type="compositionally biased region" description="Basic and acidic residues" evidence="2">
    <location>
        <begin position="104"/>
        <end position="113"/>
    </location>
</feature>
<dbReference type="OrthoDB" id="6379596at2759"/>
<proteinExistence type="predicted"/>
<evidence type="ECO:0000313" key="4">
    <source>
        <dbReference type="Proteomes" id="UP000076858"/>
    </source>
</evidence>
<dbReference type="Proteomes" id="UP000076858">
    <property type="component" value="Unassembled WGS sequence"/>
</dbReference>
<organism evidence="3 4">
    <name type="scientific">Daphnia magna</name>
    <dbReference type="NCBI Taxonomy" id="35525"/>
    <lineage>
        <taxon>Eukaryota</taxon>
        <taxon>Metazoa</taxon>
        <taxon>Ecdysozoa</taxon>
        <taxon>Arthropoda</taxon>
        <taxon>Crustacea</taxon>
        <taxon>Branchiopoda</taxon>
        <taxon>Diplostraca</taxon>
        <taxon>Cladocera</taxon>
        <taxon>Anomopoda</taxon>
        <taxon>Daphniidae</taxon>
        <taxon>Daphnia</taxon>
    </lineage>
</organism>
<sequence>MPPRHQLTDAERARVQYVRDEKKQCLDQEVQRQTQYEETRRARLDVEAQRRKENRAQDEIQQAWLQQQALRQQALREEENEEERRARLRDQAKRQQAVRSTETANERRTEEDRASRIMVDAMRHQVLRVQQTVEERMSRAMVDRLRHQMRLVDETHEEVEVRREINRQHTVNYRAAEKEEEREERRAENQFQMELLREEREENEKLLRAMNALEHAEIILAACKTLASEDRVLLHDCGKMTVTCGECNARNLQGERPTDNKFTQCWVKGKVILPTPKECPHPLVELLQNDHPKAIAFMTKIRNYNSAHAFASLVANISSPPRRGPYCFRIHGQVYHNTKPFGPNTNNLRYADLYFVDAAQASEFRALSTSNGGCCRNLMEELDAMLREKNSYVAIYKIMLQVLEEEYR</sequence>